<keyword evidence="2" id="KW-1185">Reference proteome</keyword>
<reference evidence="2" key="1">
    <citation type="submission" date="2010-04" db="EMBL/GenBank/DDBJ databases">
        <title>Complete genome sequence of Nitrosococcus halophilus Nc4, a salt-adapted, aerobic obligate ammonia-oxidizing sulfur purple bacterium.</title>
        <authorList>
            <consortium name="US DOE Joint Genome Institute"/>
            <person name="Campbell M.A."/>
            <person name="Malfatti S.A."/>
            <person name="Chain P.S.G."/>
            <person name="Heidelberg J.F."/>
            <person name="Ward B.B."/>
            <person name="Klotz M.G."/>
        </authorList>
    </citation>
    <scope>NUCLEOTIDE SEQUENCE [LARGE SCALE GENOMIC DNA]</scope>
    <source>
        <strain evidence="2">Nc4</strain>
    </source>
</reference>
<sequence length="70" mass="7971">MSDHVYKKIELTGSSTKSIEDAVQQALSKASKTLHNLRWFEVVETRGEVDEKGQIKHWQVSLKVGFRIDG</sequence>
<dbReference type="KEGG" id="nhl:Nhal_1434"/>
<dbReference type="InterPro" id="IPR009923">
    <property type="entry name" value="Dodecin"/>
</dbReference>
<evidence type="ECO:0000313" key="2">
    <source>
        <dbReference type="Proteomes" id="UP000001844"/>
    </source>
</evidence>
<evidence type="ECO:0008006" key="3">
    <source>
        <dbReference type="Google" id="ProtNLM"/>
    </source>
</evidence>
<dbReference type="eggNOG" id="COG3360">
    <property type="taxonomic scope" value="Bacteria"/>
</dbReference>
<dbReference type="RefSeq" id="WP_013032476.1">
    <property type="nucleotide sequence ID" value="NC_013960.1"/>
</dbReference>
<dbReference type="Gene3D" id="3.30.1660.10">
    <property type="entry name" value="Flavin-binding protein dodecin"/>
    <property type="match status" value="1"/>
</dbReference>
<protein>
    <recommendedName>
        <fullName evidence="3">Dodecin flavoprotein</fullName>
    </recommendedName>
</protein>
<dbReference type="InterPro" id="IPR050049">
    <property type="entry name" value="Dodecin_bact"/>
</dbReference>
<dbReference type="SUPFAM" id="SSF89807">
    <property type="entry name" value="Dodecin-like"/>
    <property type="match status" value="1"/>
</dbReference>
<organism evidence="1 2">
    <name type="scientific">Nitrosococcus halophilus (strain Nc4)</name>
    <dbReference type="NCBI Taxonomy" id="472759"/>
    <lineage>
        <taxon>Bacteria</taxon>
        <taxon>Pseudomonadati</taxon>
        <taxon>Pseudomonadota</taxon>
        <taxon>Gammaproteobacteria</taxon>
        <taxon>Chromatiales</taxon>
        <taxon>Chromatiaceae</taxon>
        <taxon>Nitrosococcus</taxon>
    </lineage>
</organism>
<dbReference type="OrthoDB" id="9805889at2"/>
<dbReference type="InterPro" id="IPR025543">
    <property type="entry name" value="Dodecin-like"/>
</dbReference>
<dbReference type="HOGENOM" id="CLU_161196_1_1_6"/>
<accession>D5C128</accession>
<gene>
    <name evidence="1" type="ordered locus">Nhal_1434</name>
</gene>
<dbReference type="Proteomes" id="UP000001844">
    <property type="component" value="Chromosome"/>
</dbReference>
<evidence type="ECO:0000313" key="1">
    <source>
        <dbReference type="EMBL" id="ADE14585.1"/>
    </source>
</evidence>
<dbReference type="PANTHER" id="PTHR39324:SF1">
    <property type="entry name" value="CALCIUM DODECIN"/>
    <property type="match status" value="1"/>
</dbReference>
<dbReference type="Pfam" id="PF07311">
    <property type="entry name" value="Dodecin"/>
    <property type="match status" value="1"/>
</dbReference>
<dbReference type="EMBL" id="CP001798">
    <property type="protein sequence ID" value="ADE14585.1"/>
    <property type="molecule type" value="Genomic_DNA"/>
</dbReference>
<dbReference type="NCBIfam" id="NF043052">
    <property type="entry name" value="DodecBact"/>
    <property type="match status" value="1"/>
</dbReference>
<proteinExistence type="predicted"/>
<dbReference type="AlphaFoldDB" id="D5C128"/>
<dbReference type="STRING" id="472759.Nhal_1434"/>
<dbReference type="PANTHER" id="PTHR39324">
    <property type="entry name" value="CALCIUM DODECIN"/>
    <property type="match status" value="1"/>
</dbReference>
<name>D5C128_NITHN</name>
<dbReference type="InterPro" id="IPR036694">
    <property type="entry name" value="Dodecin-like_sf"/>
</dbReference>